<feature type="compositionally biased region" description="Basic and acidic residues" evidence="1">
    <location>
        <begin position="38"/>
        <end position="49"/>
    </location>
</feature>
<dbReference type="AlphaFoldDB" id="A0A8F1MAW2"/>
<evidence type="ECO:0000313" key="3">
    <source>
        <dbReference type="Proteomes" id="UP000679129"/>
    </source>
</evidence>
<accession>A0A8F1MAW2</accession>
<evidence type="ECO:0000256" key="1">
    <source>
        <dbReference type="SAM" id="MobiDB-lite"/>
    </source>
</evidence>
<gene>
    <name evidence="2" type="ORF">KOY48_03980</name>
</gene>
<evidence type="ECO:0000313" key="2">
    <source>
        <dbReference type="EMBL" id="QWQ32031.1"/>
    </source>
</evidence>
<proteinExistence type="predicted"/>
<organism evidence="2 3">
    <name type="scientific">Candidatus Minimicrobia naudis</name>
    <dbReference type="NCBI Taxonomy" id="2841263"/>
    <lineage>
        <taxon>Bacteria</taxon>
        <taxon>Candidatus Saccharimonadota</taxon>
        <taxon>Candidatus Saccharimonadota incertae sedis</taxon>
        <taxon>Candidatus Minimicrobia</taxon>
    </lineage>
</organism>
<keyword evidence="3" id="KW-1185">Reference proteome</keyword>
<dbReference type="EMBL" id="CP076460">
    <property type="protein sequence ID" value="QWQ32031.1"/>
    <property type="molecule type" value="Genomic_DNA"/>
</dbReference>
<dbReference type="Proteomes" id="UP000679129">
    <property type="component" value="Chromosome"/>
</dbReference>
<name>A0A8F1MAW2_9BACT</name>
<sequence>MMVFLRARVKKMIIMRGNVSVDNSTDEAVENESSYAENARKELAELDES</sequence>
<reference evidence="2" key="1">
    <citation type="submission" date="2021-06" db="EMBL/GenBank/DDBJ databases">
        <title>An adapted protocol for Saccharibacteria cultivation: two new species join this phylum of Candidate Phyla Radiations.</title>
        <authorList>
            <person name="Ibrahim A."/>
            <person name="Maatouk M."/>
            <person name="Zgheib R."/>
            <person name="Haddad G."/>
            <person name="Bou Khalil J."/>
            <person name="Raoult D."/>
            <person name="Bittar F."/>
        </authorList>
    </citation>
    <scope>NUCLEOTIDE SEQUENCE</scope>
    <source>
        <strain evidence="2">IHU1</strain>
    </source>
</reference>
<protein>
    <submittedName>
        <fullName evidence="2">Uncharacterized protein</fullName>
    </submittedName>
</protein>
<feature type="region of interest" description="Disordered" evidence="1">
    <location>
        <begin position="24"/>
        <end position="49"/>
    </location>
</feature>
<dbReference type="KEGG" id="mnd:KOY48_03980"/>